<dbReference type="InterPro" id="IPR016040">
    <property type="entry name" value="NAD(P)-bd_dom"/>
</dbReference>
<dbReference type="PANTHER" id="PTHR43355">
    <property type="entry name" value="FLAVIN REDUCTASE (NADPH)"/>
    <property type="match status" value="1"/>
</dbReference>
<reference evidence="2 3" key="1">
    <citation type="submission" date="2020-04" db="EMBL/GenBank/DDBJ databases">
        <title>Zoogloea sp. G-4-1-14 isolated from soil.</title>
        <authorList>
            <person name="Dahal R.H."/>
        </authorList>
    </citation>
    <scope>NUCLEOTIDE SEQUENCE [LARGE SCALE GENOMIC DNA]</scope>
    <source>
        <strain evidence="2 3">G-4-1-14</strain>
    </source>
</reference>
<dbReference type="SUPFAM" id="SSF51735">
    <property type="entry name" value="NAD(P)-binding Rossmann-fold domains"/>
    <property type="match status" value="1"/>
</dbReference>
<comment type="caution">
    <text evidence="2">The sequence shown here is derived from an EMBL/GenBank/DDBJ whole genome shotgun (WGS) entry which is preliminary data.</text>
</comment>
<keyword evidence="3" id="KW-1185">Reference proteome</keyword>
<dbReference type="InterPro" id="IPR036291">
    <property type="entry name" value="NAD(P)-bd_dom_sf"/>
</dbReference>
<proteinExistence type="predicted"/>
<dbReference type="CDD" id="cd05244">
    <property type="entry name" value="BVR-B_like_SDR_a"/>
    <property type="match status" value="1"/>
</dbReference>
<dbReference type="Proteomes" id="UP000580043">
    <property type="component" value="Unassembled WGS sequence"/>
</dbReference>
<gene>
    <name evidence="2" type="ORF">HHL15_05515</name>
</gene>
<evidence type="ECO:0000313" key="2">
    <source>
        <dbReference type="EMBL" id="NML25189.1"/>
    </source>
</evidence>
<dbReference type="RefSeq" id="WP_169144830.1">
    <property type="nucleotide sequence ID" value="NZ_JABBGA010000003.1"/>
</dbReference>
<feature type="domain" description="NAD(P)-binding" evidence="1">
    <location>
        <begin position="8"/>
        <end position="192"/>
    </location>
</feature>
<dbReference type="PANTHER" id="PTHR43355:SF2">
    <property type="entry name" value="FLAVIN REDUCTASE (NADPH)"/>
    <property type="match status" value="1"/>
</dbReference>
<dbReference type="GO" id="GO:0016646">
    <property type="term" value="F:oxidoreductase activity, acting on the CH-NH group of donors, NAD or NADP as acceptor"/>
    <property type="evidence" value="ECO:0007669"/>
    <property type="project" value="TreeGrafter"/>
</dbReference>
<dbReference type="Gene3D" id="3.40.50.720">
    <property type="entry name" value="NAD(P)-binding Rossmann-like Domain"/>
    <property type="match status" value="1"/>
</dbReference>
<evidence type="ECO:0000313" key="3">
    <source>
        <dbReference type="Proteomes" id="UP000580043"/>
    </source>
</evidence>
<evidence type="ECO:0000259" key="1">
    <source>
        <dbReference type="Pfam" id="PF13460"/>
    </source>
</evidence>
<name>A0A848G207_9RHOO</name>
<dbReference type="InterPro" id="IPR051606">
    <property type="entry name" value="Polyketide_Oxido-like"/>
</dbReference>
<dbReference type="Pfam" id="PF13460">
    <property type="entry name" value="NAD_binding_10"/>
    <property type="match status" value="1"/>
</dbReference>
<sequence>MTHIAILGITGRAGSRIATELLQRGHSVTGIARDISKAAPQPGLSLKAADATDAGTLTPLLQGHDVVVSSTRFVGGIDAATLIAAAKQAGVKRIVVVGGAGSLEVAPGKALIDTPEFPEIYKAEASSGRSFLQALRAESELDWTFISPSALFEPGPRTGHFRLGGDQLLVDADGQSHISMEDYAIALADEIEAPRHSRARFTVGY</sequence>
<organism evidence="2 3">
    <name type="scientific">Zoogloea dura</name>
    <dbReference type="NCBI Taxonomy" id="2728840"/>
    <lineage>
        <taxon>Bacteria</taxon>
        <taxon>Pseudomonadati</taxon>
        <taxon>Pseudomonadota</taxon>
        <taxon>Betaproteobacteria</taxon>
        <taxon>Rhodocyclales</taxon>
        <taxon>Zoogloeaceae</taxon>
        <taxon>Zoogloea</taxon>
    </lineage>
</organism>
<protein>
    <submittedName>
        <fullName evidence="2">NAD(P)-dependent oxidoreductase</fullName>
    </submittedName>
</protein>
<accession>A0A848G207</accession>
<dbReference type="AlphaFoldDB" id="A0A848G207"/>
<dbReference type="EMBL" id="JABBGA010000003">
    <property type="protein sequence ID" value="NML25189.1"/>
    <property type="molecule type" value="Genomic_DNA"/>
</dbReference>